<protein>
    <submittedName>
        <fullName evidence="1">Uncharacterized protein</fullName>
    </submittedName>
</protein>
<organism evidence="2">
    <name type="scientific">Camponotus floridanus</name>
    <name type="common">Florida carpenter ant</name>
    <dbReference type="NCBI Taxonomy" id="104421"/>
    <lineage>
        <taxon>Eukaryota</taxon>
        <taxon>Metazoa</taxon>
        <taxon>Ecdysozoa</taxon>
        <taxon>Arthropoda</taxon>
        <taxon>Hexapoda</taxon>
        <taxon>Insecta</taxon>
        <taxon>Pterygota</taxon>
        <taxon>Neoptera</taxon>
        <taxon>Endopterygota</taxon>
        <taxon>Hymenoptera</taxon>
        <taxon>Apocrita</taxon>
        <taxon>Aculeata</taxon>
        <taxon>Formicoidea</taxon>
        <taxon>Formicidae</taxon>
        <taxon>Formicinae</taxon>
        <taxon>Camponotus</taxon>
    </lineage>
</organism>
<evidence type="ECO:0000313" key="1">
    <source>
        <dbReference type="EMBL" id="EFN63329.1"/>
    </source>
</evidence>
<dbReference type="AlphaFoldDB" id="E2AT84"/>
<proteinExistence type="predicted"/>
<accession>E2AT84</accession>
<reference evidence="1 2" key="1">
    <citation type="journal article" date="2010" name="Science">
        <title>Genomic comparison of the ants Camponotus floridanus and Harpegnathos saltator.</title>
        <authorList>
            <person name="Bonasio R."/>
            <person name="Zhang G."/>
            <person name="Ye C."/>
            <person name="Mutti N.S."/>
            <person name="Fang X."/>
            <person name="Qin N."/>
            <person name="Donahue G."/>
            <person name="Yang P."/>
            <person name="Li Q."/>
            <person name="Li C."/>
            <person name="Zhang P."/>
            <person name="Huang Z."/>
            <person name="Berger S.L."/>
            <person name="Reinberg D."/>
            <person name="Wang J."/>
            <person name="Liebig J."/>
        </authorList>
    </citation>
    <scope>NUCLEOTIDE SEQUENCE [LARGE SCALE GENOMIC DNA]</scope>
    <source>
        <strain evidence="2">C129</strain>
    </source>
</reference>
<gene>
    <name evidence="1" type="ORF">EAG_15456</name>
</gene>
<dbReference type="Proteomes" id="UP000000311">
    <property type="component" value="Unassembled WGS sequence"/>
</dbReference>
<dbReference type="InParanoid" id="E2AT84"/>
<evidence type="ECO:0000313" key="2">
    <source>
        <dbReference type="Proteomes" id="UP000000311"/>
    </source>
</evidence>
<dbReference type="EMBL" id="GL442545">
    <property type="protein sequence ID" value="EFN63329.1"/>
    <property type="molecule type" value="Genomic_DNA"/>
</dbReference>
<keyword evidence="2" id="KW-1185">Reference proteome</keyword>
<sequence>MCFRRIVAAKNRAINMEYCEQIAVPLAIPVAMRVCNSKVNDRKGRRSRFERVRALWDPLVPVFGGCAGKARLVHKVTAAPTNPSPSRLADVAVTINSSTPVQLDGPGTQGNLVELCEERPKLELGHLDWRDEH</sequence>
<name>E2AT84_CAMFO</name>